<name>A0ABW3NQA2_9FLAO</name>
<keyword evidence="4" id="KW-0472">Membrane</keyword>
<dbReference type="Gene3D" id="3.90.550.10">
    <property type="entry name" value="Spore Coat Polysaccharide Biosynthesis Protein SpsA, Chain A"/>
    <property type="match status" value="1"/>
</dbReference>
<dbReference type="InterPro" id="IPR029044">
    <property type="entry name" value="Nucleotide-diphossugar_trans"/>
</dbReference>
<feature type="domain" description="Glycosyltransferase 2-like" evidence="5">
    <location>
        <begin position="41"/>
        <end position="170"/>
    </location>
</feature>
<feature type="transmembrane region" description="Helical" evidence="4">
    <location>
        <begin position="313"/>
        <end position="333"/>
    </location>
</feature>
<protein>
    <submittedName>
        <fullName evidence="6">Glycosyltransferase</fullName>
        <ecNumber evidence="6">2.4.-.-</ecNumber>
    </submittedName>
</protein>
<dbReference type="EMBL" id="JBHTLI010000001">
    <property type="protein sequence ID" value="MFD1094850.1"/>
    <property type="molecule type" value="Genomic_DNA"/>
</dbReference>
<comment type="caution">
    <text evidence="6">The sequence shown here is derived from an EMBL/GenBank/DDBJ whole genome shotgun (WGS) entry which is preliminary data.</text>
</comment>
<evidence type="ECO:0000259" key="5">
    <source>
        <dbReference type="Pfam" id="PF00535"/>
    </source>
</evidence>
<evidence type="ECO:0000256" key="4">
    <source>
        <dbReference type="SAM" id="Phobius"/>
    </source>
</evidence>
<feature type="transmembrane region" description="Helical" evidence="4">
    <location>
        <begin position="345"/>
        <end position="364"/>
    </location>
</feature>
<comment type="similarity">
    <text evidence="1">Belongs to the glycosyltransferase 2 family.</text>
</comment>
<dbReference type="EC" id="2.4.-.-" evidence="6"/>
<keyword evidence="7" id="KW-1185">Reference proteome</keyword>
<dbReference type="PANTHER" id="PTHR43630">
    <property type="entry name" value="POLY-BETA-1,6-N-ACETYL-D-GLUCOSAMINE SYNTHASE"/>
    <property type="match status" value="1"/>
</dbReference>
<reference evidence="7" key="1">
    <citation type="journal article" date="2019" name="Int. J. Syst. Evol. Microbiol.">
        <title>The Global Catalogue of Microorganisms (GCM) 10K type strain sequencing project: providing services to taxonomists for standard genome sequencing and annotation.</title>
        <authorList>
            <consortium name="The Broad Institute Genomics Platform"/>
            <consortium name="The Broad Institute Genome Sequencing Center for Infectious Disease"/>
            <person name="Wu L."/>
            <person name="Ma J."/>
        </authorList>
    </citation>
    <scope>NUCLEOTIDE SEQUENCE [LARGE SCALE GENOMIC DNA]</scope>
    <source>
        <strain evidence="7">CCUG 64793</strain>
    </source>
</reference>
<dbReference type="CDD" id="cd04192">
    <property type="entry name" value="GT_2_like_e"/>
    <property type="match status" value="1"/>
</dbReference>
<dbReference type="PANTHER" id="PTHR43630:SF1">
    <property type="entry name" value="POLY-BETA-1,6-N-ACETYL-D-GLUCOSAMINE SYNTHASE"/>
    <property type="match status" value="1"/>
</dbReference>
<organism evidence="6 7">
    <name type="scientific">Salegentibacter chungangensis</name>
    <dbReference type="NCBI Taxonomy" id="1335724"/>
    <lineage>
        <taxon>Bacteria</taxon>
        <taxon>Pseudomonadati</taxon>
        <taxon>Bacteroidota</taxon>
        <taxon>Flavobacteriia</taxon>
        <taxon>Flavobacteriales</taxon>
        <taxon>Flavobacteriaceae</taxon>
        <taxon>Salegentibacter</taxon>
    </lineage>
</organism>
<feature type="transmembrane region" description="Helical" evidence="4">
    <location>
        <begin position="285"/>
        <end position="306"/>
    </location>
</feature>
<keyword evidence="3 6" id="KW-0808">Transferase</keyword>
<keyword evidence="4" id="KW-1133">Transmembrane helix</keyword>
<keyword evidence="2 6" id="KW-0328">Glycosyltransferase</keyword>
<dbReference type="RefSeq" id="WP_380743055.1">
    <property type="nucleotide sequence ID" value="NZ_JBHTLI010000001.1"/>
</dbReference>
<sequence>MVFLFVLIGICYLALIAALIYGWNRVKENETDHSEARTGFSVIIPFRNEAENLPGLLNSITEIKYPEALFEILLVNDESEDASEEICRNFIEDHPEISVEILQNIRLSNSPKKDALSVAIQRSGFEYIVTTDADCIVPEHWLQCFNEEVIKEEPELIAGPVGITQSGRKQKLFEAFEEMDFLSLQATGFGAYGIGKAFMCNGANLCYKKSAFVEASGFNGNDEIASGDDVFLLQKFKKSGKKISFLKSKKAVVFTKPQSSLKGLINQRMRWAAKASAYTDQFSKIAGTIVVLMNLFLITGAFAVLFKLMPYKPVMVLFLIKFNADFVLLFSASKFFRRELLMRNYFWSSLVYPFFSVLVAFKAFTGEFEWKGRSYRK</sequence>
<dbReference type="Pfam" id="PF00535">
    <property type="entry name" value="Glycos_transf_2"/>
    <property type="match status" value="1"/>
</dbReference>
<evidence type="ECO:0000256" key="3">
    <source>
        <dbReference type="ARBA" id="ARBA00022679"/>
    </source>
</evidence>
<gene>
    <name evidence="6" type="ORF">ACFQ3Q_03735</name>
</gene>
<dbReference type="GO" id="GO:0016757">
    <property type="term" value="F:glycosyltransferase activity"/>
    <property type="evidence" value="ECO:0007669"/>
    <property type="project" value="UniProtKB-KW"/>
</dbReference>
<dbReference type="Proteomes" id="UP001597131">
    <property type="component" value="Unassembled WGS sequence"/>
</dbReference>
<dbReference type="SUPFAM" id="SSF53448">
    <property type="entry name" value="Nucleotide-diphospho-sugar transferases"/>
    <property type="match status" value="1"/>
</dbReference>
<evidence type="ECO:0000313" key="6">
    <source>
        <dbReference type="EMBL" id="MFD1094850.1"/>
    </source>
</evidence>
<dbReference type="InterPro" id="IPR001173">
    <property type="entry name" value="Glyco_trans_2-like"/>
</dbReference>
<evidence type="ECO:0000313" key="7">
    <source>
        <dbReference type="Proteomes" id="UP001597131"/>
    </source>
</evidence>
<keyword evidence="4" id="KW-0812">Transmembrane</keyword>
<evidence type="ECO:0000256" key="2">
    <source>
        <dbReference type="ARBA" id="ARBA00022676"/>
    </source>
</evidence>
<proteinExistence type="inferred from homology"/>
<evidence type="ECO:0000256" key="1">
    <source>
        <dbReference type="ARBA" id="ARBA00006739"/>
    </source>
</evidence>
<accession>A0ABW3NQA2</accession>